<gene>
    <name evidence="13" type="ORF">PIB30_036608</name>
</gene>
<dbReference type="PROSITE" id="PS00107">
    <property type="entry name" value="PROTEIN_KINASE_ATP"/>
    <property type="match status" value="1"/>
</dbReference>
<evidence type="ECO:0000256" key="9">
    <source>
        <dbReference type="ARBA" id="ARBA00023180"/>
    </source>
</evidence>
<dbReference type="PANTHER" id="PTHR47986:SF10">
    <property type="entry name" value="RECEPTOR-LIKE KINASE TMK4"/>
    <property type="match status" value="1"/>
</dbReference>
<evidence type="ECO:0000256" key="10">
    <source>
        <dbReference type="PROSITE-ProRule" id="PRU10141"/>
    </source>
</evidence>
<comment type="subcellular location">
    <subcellularLocation>
        <location evidence="1">Membrane</location>
        <topology evidence="1">Single-pass membrane protein</topology>
    </subcellularLocation>
</comment>
<reference evidence="13 14" key="1">
    <citation type="journal article" date="2023" name="Plants (Basel)">
        <title>Bridging the Gap: Combining Genomics and Transcriptomics Approaches to Understand Stylosanthes scabra, an Orphan Legume from the Brazilian Caatinga.</title>
        <authorList>
            <person name="Ferreira-Neto J.R.C."/>
            <person name="da Silva M.D."/>
            <person name="Binneck E."/>
            <person name="de Melo N.F."/>
            <person name="da Silva R.H."/>
            <person name="de Melo A.L.T.M."/>
            <person name="Pandolfi V."/>
            <person name="Bustamante F.O."/>
            <person name="Brasileiro-Vidal A.C."/>
            <person name="Benko-Iseppon A.M."/>
        </authorList>
    </citation>
    <scope>NUCLEOTIDE SEQUENCE [LARGE SCALE GENOMIC DNA]</scope>
    <source>
        <tissue evidence="13">Leaves</tissue>
    </source>
</reference>
<feature type="binding site" evidence="10">
    <location>
        <position position="582"/>
    </location>
    <ligand>
        <name>ATP</name>
        <dbReference type="ChEBI" id="CHEBI:30616"/>
    </ligand>
</feature>
<dbReference type="Gene3D" id="3.30.200.20">
    <property type="entry name" value="Phosphorylase Kinase, domain 1"/>
    <property type="match status" value="1"/>
</dbReference>
<dbReference type="InterPro" id="IPR000719">
    <property type="entry name" value="Prot_kinase_dom"/>
</dbReference>
<dbReference type="Pfam" id="PF00560">
    <property type="entry name" value="LRR_1"/>
    <property type="match status" value="2"/>
</dbReference>
<dbReference type="InterPro" id="IPR032675">
    <property type="entry name" value="LRR_dom_sf"/>
</dbReference>
<dbReference type="InterPro" id="IPR003591">
    <property type="entry name" value="Leu-rich_rpt_typical-subtyp"/>
</dbReference>
<keyword evidence="14" id="KW-1185">Reference proteome</keyword>
<organism evidence="13 14">
    <name type="scientific">Stylosanthes scabra</name>
    <dbReference type="NCBI Taxonomy" id="79078"/>
    <lineage>
        <taxon>Eukaryota</taxon>
        <taxon>Viridiplantae</taxon>
        <taxon>Streptophyta</taxon>
        <taxon>Embryophyta</taxon>
        <taxon>Tracheophyta</taxon>
        <taxon>Spermatophyta</taxon>
        <taxon>Magnoliopsida</taxon>
        <taxon>eudicotyledons</taxon>
        <taxon>Gunneridae</taxon>
        <taxon>Pentapetalae</taxon>
        <taxon>rosids</taxon>
        <taxon>fabids</taxon>
        <taxon>Fabales</taxon>
        <taxon>Fabaceae</taxon>
        <taxon>Papilionoideae</taxon>
        <taxon>50 kb inversion clade</taxon>
        <taxon>dalbergioids sensu lato</taxon>
        <taxon>Dalbergieae</taxon>
        <taxon>Pterocarpus clade</taxon>
        <taxon>Stylosanthes</taxon>
    </lineage>
</organism>
<evidence type="ECO:0000256" key="5">
    <source>
        <dbReference type="ARBA" id="ARBA00022737"/>
    </source>
</evidence>
<dbReference type="InterPro" id="IPR052422">
    <property type="entry name" value="Auxin_Ser/Thr_Kinase"/>
</dbReference>
<evidence type="ECO:0000256" key="2">
    <source>
        <dbReference type="ARBA" id="ARBA00022614"/>
    </source>
</evidence>
<dbReference type="SUPFAM" id="SSF52058">
    <property type="entry name" value="L domain-like"/>
    <property type="match status" value="2"/>
</dbReference>
<evidence type="ECO:0000313" key="13">
    <source>
        <dbReference type="EMBL" id="MED6122094.1"/>
    </source>
</evidence>
<sequence length="606" mass="67467">MGMAEATLKSKSLPGYATFFFSFLITCVCVLSNNSYHHDIFEQEAAYMLKLRKALHNLPSNWFDNNTAICDWIGVQCSYGDISSTNYRYVQGIHLPSKGLTRKIPLGLNKAFLALNYLNLGNNSLSGPFPSLANLSTLQTAFLSANNFTSVSPGCFQGLDHLEVFNMRMNTNLPPWTFPTDLTRFSSHLYYLDLSDTNLMGSLPTDIFGPFPILTNLYLSGNHLTGLLPKSFAKLARLKSLDLSNQNNKFSGTIQFLSSLPELFDVNLAGNSFEGPIPDLSSCVNLEELVLANNRLTGVVPPLDNNKLLTVSLENNSLQGPLPLFNKTRTPWVSLGGNGFYLNYSGPCDHRVTTLLQVAEAFRYPFRLAQSWRGNNPCQGWDFITCDNNSKIRTVNLTYMNLTGTISPAFSNLKDLYELYLGGNKLSGSIPMSLTSLQHLKILDVSSNNLSGSLPPFSNKIKLIKAGNAFLRQPHSQAKLSPPSILGISMVGVGVIVIFIAIVYDHRRCFHLLQRMIRKKEKSSDEQELEELLKYYGTSTPIRYTYEEVKQMTNSFREKLGQGGYGTVYKASLVDGRQLAVKVLKESKGSVEEFVNEVVTISRTFM</sequence>
<dbReference type="PANTHER" id="PTHR47986">
    <property type="entry name" value="OSJNBA0070M12.3 PROTEIN"/>
    <property type="match status" value="1"/>
</dbReference>
<dbReference type="Pfam" id="PF08263">
    <property type="entry name" value="LRRNT_2"/>
    <property type="match status" value="2"/>
</dbReference>
<evidence type="ECO:0000256" key="1">
    <source>
        <dbReference type="ARBA" id="ARBA00004167"/>
    </source>
</evidence>
<evidence type="ECO:0000259" key="12">
    <source>
        <dbReference type="PROSITE" id="PS50011"/>
    </source>
</evidence>
<dbReference type="SUPFAM" id="SSF56112">
    <property type="entry name" value="Protein kinase-like (PK-like)"/>
    <property type="match status" value="1"/>
</dbReference>
<feature type="domain" description="Protein kinase" evidence="12">
    <location>
        <begin position="554"/>
        <end position="606"/>
    </location>
</feature>
<keyword evidence="10" id="KW-0067">ATP-binding</keyword>
<evidence type="ECO:0000256" key="7">
    <source>
        <dbReference type="ARBA" id="ARBA00023136"/>
    </source>
</evidence>
<dbReference type="Gene3D" id="3.80.10.10">
    <property type="entry name" value="Ribonuclease Inhibitor"/>
    <property type="match status" value="2"/>
</dbReference>
<evidence type="ECO:0000256" key="8">
    <source>
        <dbReference type="ARBA" id="ARBA00023170"/>
    </source>
</evidence>
<dbReference type="InterPro" id="IPR017441">
    <property type="entry name" value="Protein_kinase_ATP_BS"/>
</dbReference>
<keyword evidence="4" id="KW-0732">Signal</keyword>
<keyword evidence="5" id="KW-0677">Repeat</keyword>
<evidence type="ECO:0000256" key="3">
    <source>
        <dbReference type="ARBA" id="ARBA00022692"/>
    </source>
</evidence>
<evidence type="ECO:0000256" key="11">
    <source>
        <dbReference type="SAM" id="Phobius"/>
    </source>
</evidence>
<dbReference type="InterPro" id="IPR001611">
    <property type="entry name" value="Leu-rich_rpt"/>
</dbReference>
<keyword evidence="7 11" id="KW-0472">Membrane</keyword>
<name>A0ABU6RDI2_9FABA</name>
<dbReference type="InterPro" id="IPR011009">
    <property type="entry name" value="Kinase-like_dom_sf"/>
</dbReference>
<keyword evidence="6 11" id="KW-1133">Transmembrane helix</keyword>
<evidence type="ECO:0000256" key="4">
    <source>
        <dbReference type="ARBA" id="ARBA00022729"/>
    </source>
</evidence>
<dbReference type="Proteomes" id="UP001341840">
    <property type="component" value="Unassembled WGS sequence"/>
</dbReference>
<keyword evidence="2" id="KW-0433">Leucine-rich repeat</keyword>
<dbReference type="Pfam" id="PF13855">
    <property type="entry name" value="LRR_8"/>
    <property type="match status" value="2"/>
</dbReference>
<dbReference type="SMART" id="SM00369">
    <property type="entry name" value="LRR_TYP"/>
    <property type="match status" value="3"/>
</dbReference>
<dbReference type="PROSITE" id="PS50011">
    <property type="entry name" value="PROTEIN_KINASE_DOM"/>
    <property type="match status" value="1"/>
</dbReference>
<keyword evidence="8" id="KW-0675">Receptor</keyword>
<evidence type="ECO:0000313" key="14">
    <source>
        <dbReference type="Proteomes" id="UP001341840"/>
    </source>
</evidence>
<keyword evidence="10" id="KW-0547">Nucleotide-binding</keyword>
<dbReference type="InterPro" id="IPR013210">
    <property type="entry name" value="LRR_N_plant-typ"/>
</dbReference>
<feature type="transmembrane region" description="Helical" evidence="11">
    <location>
        <begin position="12"/>
        <end position="33"/>
    </location>
</feature>
<feature type="transmembrane region" description="Helical" evidence="11">
    <location>
        <begin position="485"/>
        <end position="504"/>
    </location>
</feature>
<protein>
    <recommendedName>
        <fullName evidence="12">Protein kinase domain-containing protein</fullName>
    </recommendedName>
</protein>
<evidence type="ECO:0000256" key="6">
    <source>
        <dbReference type="ARBA" id="ARBA00022989"/>
    </source>
</evidence>
<comment type="caution">
    <text evidence="13">The sequence shown here is derived from an EMBL/GenBank/DDBJ whole genome shotgun (WGS) entry which is preliminary data.</text>
</comment>
<keyword evidence="9" id="KW-0325">Glycoprotein</keyword>
<proteinExistence type="predicted"/>
<accession>A0ABU6RDI2</accession>
<keyword evidence="3 11" id="KW-0812">Transmembrane</keyword>
<dbReference type="EMBL" id="JASCZI010030388">
    <property type="protein sequence ID" value="MED6122094.1"/>
    <property type="molecule type" value="Genomic_DNA"/>
</dbReference>